<dbReference type="AlphaFoldDB" id="A0A420IJZ1"/>
<organism evidence="2 3">
    <name type="scientific">Golovinomyces cichoracearum</name>
    <dbReference type="NCBI Taxonomy" id="62708"/>
    <lineage>
        <taxon>Eukaryota</taxon>
        <taxon>Fungi</taxon>
        <taxon>Dikarya</taxon>
        <taxon>Ascomycota</taxon>
        <taxon>Pezizomycotina</taxon>
        <taxon>Leotiomycetes</taxon>
        <taxon>Erysiphales</taxon>
        <taxon>Erysiphaceae</taxon>
        <taxon>Golovinomyces</taxon>
    </lineage>
</organism>
<comment type="caution">
    <text evidence="2">The sequence shown here is derived from an EMBL/GenBank/DDBJ whole genome shotgun (WGS) entry which is preliminary data.</text>
</comment>
<gene>
    <name evidence="2" type="ORF">GcM1_237060</name>
</gene>
<protein>
    <submittedName>
        <fullName evidence="2">Uncharacterized protein</fullName>
    </submittedName>
</protein>
<reference evidence="2 3" key="1">
    <citation type="journal article" date="2018" name="BMC Genomics">
        <title>Comparative genome analyses reveal sequence features reflecting distinct modes of host-adaptation between dicot and monocot powdery mildew.</title>
        <authorList>
            <person name="Wu Y."/>
            <person name="Ma X."/>
            <person name="Pan Z."/>
            <person name="Kale S.D."/>
            <person name="Song Y."/>
            <person name="King H."/>
            <person name="Zhang Q."/>
            <person name="Presley C."/>
            <person name="Deng X."/>
            <person name="Wei C.I."/>
            <person name="Xiao S."/>
        </authorList>
    </citation>
    <scope>NUCLEOTIDE SEQUENCE [LARGE SCALE GENOMIC DNA]</scope>
    <source>
        <strain evidence="2">UMSG1</strain>
    </source>
</reference>
<name>A0A420IJZ1_9PEZI</name>
<sequence length="137" mass="15327">MQRKNNELDLNLLLGLPWLHAINSRIYIRESRITNGDPGINERVFAIQGPTFLQLNAHKLILYPKTAESSNFPLPEHVIPHESVQISDTDSEASDDTDSSSFDDELPKNMSETVENPDVLNGKHANKAEYISTAAEN</sequence>
<dbReference type="EMBL" id="MCBS01023752">
    <property type="protein sequence ID" value="RKF74847.1"/>
    <property type="molecule type" value="Genomic_DNA"/>
</dbReference>
<feature type="compositionally biased region" description="Acidic residues" evidence="1">
    <location>
        <begin position="89"/>
        <end position="104"/>
    </location>
</feature>
<accession>A0A420IJZ1</accession>
<dbReference type="Proteomes" id="UP000285326">
    <property type="component" value="Unassembled WGS sequence"/>
</dbReference>
<evidence type="ECO:0000313" key="3">
    <source>
        <dbReference type="Proteomes" id="UP000285326"/>
    </source>
</evidence>
<proteinExistence type="predicted"/>
<feature type="region of interest" description="Disordered" evidence="1">
    <location>
        <begin position="73"/>
        <end position="137"/>
    </location>
</feature>
<evidence type="ECO:0000256" key="1">
    <source>
        <dbReference type="SAM" id="MobiDB-lite"/>
    </source>
</evidence>
<evidence type="ECO:0000313" key="2">
    <source>
        <dbReference type="EMBL" id="RKF74847.1"/>
    </source>
</evidence>